<comment type="caution">
    <text evidence="1">The sequence shown here is derived from an EMBL/GenBank/DDBJ whole genome shotgun (WGS) entry which is preliminary data.</text>
</comment>
<proteinExistence type="predicted"/>
<dbReference type="EMBL" id="BMVB01000004">
    <property type="protein sequence ID" value="GHC42466.1"/>
    <property type="molecule type" value="Genomic_DNA"/>
</dbReference>
<accession>A0A918TD46</accession>
<name>A0A918TD46_STRCJ</name>
<dbReference type="RefSeq" id="WP_190108985.1">
    <property type="nucleotide sequence ID" value="NZ_BMVB01000004.1"/>
</dbReference>
<protein>
    <submittedName>
        <fullName evidence="1">Uncharacterized protein</fullName>
    </submittedName>
</protein>
<dbReference type="AlphaFoldDB" id="A0A918TD46"/>
<evidence type="ECO:0000313" key="2">
    <source>
        <dbReference type="Proteomes" id="UP000646244"/>
    </source>
</evidence>
<dbReference type="Proteomes" id="UP000646244">
    <property type="component" value="Unassembled WGS sequence"/>
</dbReference>
<organism evidence="1 2">
    <name type="scientific">Streptomyces cinnamoneus</name>
    <name type="common">Streptoverticillium cinnamoneum</name>
    <dbReference type="NCBI Taxonomy" id="53446"/>
    <lineage>
        <taxon>Bacteria</taxon>
        <taxon>Bacillati</taxon>
        <taxon>Actinomycetota</taxon>
        <taxon>Actinomycetes</taxon>
        <taxon>Kitasatosporales</taxon>
        <taxon>Streptomycetaceae</taxon>
        <taxon>Streptomyces</taxon>
        <taxon>Streptomyces cinnamoneus group</taxon>
    </lineage>
</organism>
<reference evidence="1" key="1">
    <citation type="journal article" date="2014" name="Int. J. Syst. Evol. Microbiol.">
        <title>Complete genome sequence of Corynebacterium casei LMG S-19264T (=DSM 44701T), isolated from a smear-ripened cheese.</title>
        <authorList>
            <consortium name="US DOE Joint Genome Institute (JGI-PGF)"/>
            <person name="Walter F."/>
            <person name="Albersmeier A."/>
            <person name="Kalinowski J."/>
            <person name="Ruckert C."/>
        </authorList>
    </citation>
    <scope>NUCLEOTIDE SEQUENCE</scope>
    <source>
        <strain evidence="1">JCM 4633</strain>
    </source>
</reference>
<sequence>MSVQEEVRSVLASPLRETFLRALGSRLGFSARLIFTEGSQEGLEQARACNEMMIVIWAQFSGSGEVPGEGYPDEVFLPVLREKADAGGARHHLRYAVESALHSLSYRQAPEA</sequence>
<gene>
    <name evidence="1" type="ORF">GCM10010507_16360</name>
</gene>
<evidence type="ECO:0000313" key="1">
    <source>
        <dbReference type="EMBL" id="GHC42466.1"/>
    </source>
</evidence>
<reference evidence="1" key="2">
    <citation type="submission" date="2020-09" db="EMBL/GenBank/DDBJ databases">
        <authorList>
            <person name="Sun Q."/>
            <person name="Ohkuma M."/>
        </authorList>
    </citation>
    <scope>NUCLEOTIDE SEQUENCE</scope>
    <source>
        <strain evidence="1">JCM 4633</strain>
    </source>
</reference>